<dbReference type="Proteomes" id="UP000005835">
    <property type="component" value="Unassembled WGS sequence"/>
</dbReference>
<accession>K1JXC2</accession>
<protein>
    <submittedName>
        <fullName evidence="1">Uncharacterized protein</fullName>
    </submittedName>
</protein>
<name>K1JXC2_9BURK</name>
<dbReference type="AlphaFoldDB" id="K1JXC2"/>
<evidence type="ECO:0000313" key="2">
    <source>
        <dbReference type="Proteomes" id="UP000005835"/>
    </source>
</evidence>
<sequence length="40" mass="4488">MSRKIAMTTVRTVLNLLSHGLSYKIIASSHCYVLSVPLKR</sequence>
<dbReference type="EMBL" id="ADMG01000005">
    <property type="protein sequence ID" value="EKB32297.1"/>
    <property type="molecule type" value="Genomic_DNA"/>
</dbReference>
<keyword evidence="2" id="KW-1185">Reference proteome</keyword>
<dbReference type="HOGENOM" id="CLU_3297564_0_0_4"/>
<proteinExistence type="predicted"/>
<reference evidence="1 2" key="1">
    <citation type="submission" date="2012-05" db="EMBL/GenBank/DDBJ databases">
        <title>The Genome Sequence of Sutterella wadsworthensis 2_1_59BFAA.</title>
        <authorList>
            <consortium name="The Broad Institute Genome Sequencing Platform"/>
            <person name="Earl A."/>
            <person name="Ward D."/>
            <person name="Feldgarden M."/>
            <person name="Gevers D."/>
            <person name="Daigneault M."/>
            <person name="Strauss J."/>
            <person name="Allen-Vercoe E."/>
            <person name="Walker B."/>
            <person name="Young S.K."/>
            <person name="Zeng Q."/>
            <person name="Gargeya S."/>
            <person name="Fitzgerald M."/>
            <person name="Haas B."/>
            <person name="Abouelleil A."/>
            <person name="Alvarado L."/>
            <person name="Arachchi H.M."/>
            <person name="Berlin A.M."/>
            <person name="Chapman S.B."/>
            <person name="Goldberg J."/>
            <person name="Griggs A."/>
            <person name="Gujja S."/>
            <person name="Hansen M."/>
            <person name="Howarth C."/>
            <person name="Imamovic A."/>
            <person name="Larimer J."/>
            <person name="McCowen C."/>
            <person name="Montmayeur A."/>
            <person name="Murphy C."/>
            <person name="Neiman D."/>
            <person name="Pearson M."/>
            <person name="Priest M."/>
            <person name="Roberts A."/>
            <person name="Saif S."/>
            <person name="Shea T."/>
            <person name="Sisk P."/>
            <person name="Sykes S."/>
            <person name="Wortman J."/>
            <person name="Nusbaum C."/>
            <person name="Birren B."/>
        </authorList>
    </citation>
    <scope>NUCLEOTIDE SEQUENCE [LARGE SCALE GENOMIC DNA]</scope>
    <source>
        <strain evidence="1 2">2_1_59BFAA</strain>
    </source>
</reference>
<evidence type="ECO:0000313" key="1">
    <source>
        <dbReference type="EMBL" id="EKB32297.1"/>
    </source>
</evidence>
<gene>
    <name evidence="1" type="ORF">HMPREF9465_00102</name>
</gene>
<comment type="caution">
    <text evidence="1">The sequence shown here is derived from an EMBL/GenBank/DDBJ whole genome shotgun (WGS) entry which is preliminary data.</text>
</comment>
<organism evidence="1 2">
    <name type="scientific">Sutterella wadsworthensis 2_1_59BFAA</name>
    <dbReference type="NCBI Taxonomy" id="742823"/>
    <lineage>
        <taxon>Bacteria</taxon>
        <taxon>Pseudomonadati</taxon>
        <taxon>Pseudomonadota</taxon>
        <taxon>Betaproteobacteria</taxon>
        <taxon>Burkholderiales</taxon>
        <taxon>Sutterellaceae</taxon>
        <taxon>Sutterella</taxon>
    </lineage>
</organism>